<keyword evidence="1" id="KW-0449">Lipoprotein</keyword>
<evidence type="ECO:0000313" key="2">
    <source>
        <dbReference type="Proteomes" id="UP001238088"/>
    </source>
</evidence>
<name>A0ABU0AKZ7_9BACI</name>
<proteinExistence type="predicted"/>
<dbReference type="PROSITE" id="PS51257">
    <property type="entry name" value="PROKAR_LIPOPROTEIN"/>
    <property type="match status" value="1"/>
</dbReference>
<dbReference type="RefSeq" id="WP_307477260.1">
    <property type="nucleotide sequence ID" value="NZ_JAUSUB010000018.1"/>
</dbReference>
<evidence type="ECO:0000313" key="1">
    <source>
        <dbReference type="EMBL" id="MDQ0271944.1"/>
    </source>
</evidence>
<gene>
    <name evidence="1" type="ORF">J2S17_003832</name>
</gene>
<comment type="caution">
    <text evidence="1">The sequence shown here is derived from an EMBL/GenBank/DDBJ whole genome shotgun (WGS) entry which is preliminary data.</text>
</comment>
<organism evidence="1 2">
    <name type="scientific">Cytobacillus purgationiresistens</name>
    <dbReference type="NCBI Taxonomy" id="863449"/>
    <lineage>
        <taxon>Bacteria</taxon>
        <taxon>Bacillati</taxon>
        <taxon>Bacillota</taxon>
        <taxon>Bacilli</taxon>
        <taxon>Bacillales</taxon>
        <taxon>Bacillaceae</taxon>
        <taxon>Cytobacillus</taxon>
    </lineage>
</organism>
<protein>
    <submittedName>
        <fullName evidence="1">Outer membrane lipoprotein-sorting protein</fullName>
    </submittedName>
</protein>
<accession>A0ABU0AKZ7</accession>
<keyword evidence="2" id="KW-1185">Reference proteome</keyword>
<reference evidence="1 2" key="1">
    <citation type="submission" date="2023-07" db="EMBL/GenBank/DDBJ databases">
        <title>Genomic Encyclopedia of Type Strains, Phase IV (KMG-IV): sequencing the most valuable type-strain genomes for metagenomic binning, comparative biology and taxonomic classification.</title>
        <authorList>
            <person name="Goeker M."/>
        </authorList>
    </citation>
    <scope>NUCLEOTIDE SEQUENCE [LARGE SCALE GENOMIC DNA]</scope>
    <source>
        <strain evidence="1 2">DSM 23494</strain>
    </source>
</reference>
<dbReference type="EMBL" id="JAUSUB010000018">
    <property type="protein sequence ID" value="MDQ0271944.1"/>
    <property type="molecule type" value="Genomic_DNA"/>
</dbReference>
<dbReference type="Proteomes" id="UP001238088">
    <property type="component" value="Unassembled WGS sequence"/>
</dbReference>
<sequence>MLKKRIFIVLMILLLLLTTGCQKVNTRTGSSKEKEEKSLEEYMSNDEEITFKIYNQGNFPKHKLIQIKEEVLMSYDQLKNLMTTHYERPENINIYLFPGTGRSMATRNDISLYDLDTSTHSLVHEMTHILYGMGDTKSPYQYGALTQEGLAVYTQNEFGNITSPNGDLNVHELIKYFFEVEKLIPLYKLVNPEEAKLIVYSSTRSEDEPTRIWMAYAQAGSFVTYLIDEYGIEKFSEIYDHPDLESQIKKIYNMDLDELEKRWLDYVNINFNVPSSARLNNYLEYFVNRIDNIDGGLFKDNR</sequence>